<accession>A0A4R0N3L8</accession>
<evidence type="ECO:0000256" key="1">
    <source>
        <dbReference type="SAM" id="MobiDB-lite"/>
    </source>
</evidence>
<organism evidence="2 3">
    <name type="scientific">Pedobacter hiemivivus</name>
    <dbReference type="NCBI Taxonomy" id="2530454"/>
    <lineage>
        <taxon>Bacteria</taxon>
        <taxon>Pseudomonadati</taxon>
        <taxon>Bacteroidota</taxon>
        <taxon>Sphingobacteriia</taxon>
        <taxon>Sphingobacteriales</taxon>
        <taxon>Sphingobacteriaceae</taxon>
        <taxon>Pedobacter</taxon>
    </lineage>
</organism>
<evidence type="ECO:0000313" key="2">
    <source>
        <dbReference type="EMBL" id="TCC93072.1"/>
    </source>
</evidence>
<name>A0A4R0N3L8_9SPHI</name>
<dbReference type="EMBL" id="SJSM01000012">
    <property type="protein sequence ID" value="TCC93072.1"/>
    <property type="molecule type" value="Genomic_DNA"/>
</dbReference>
<comment type="caution">
    <text evidence="2">The sequence shown here is derived from an EMBL/GenBank/DDBJ whole genome shotgun (WGS) entry which is preliminary data.</text>
</comment>
<keyword evidence="3" id="KW-1185">Reference proteome</keyword>
<dbReference type="Proteomes" id="UP000291117">
    <property type="component" value="Unassembled WGS sequence"/>
</dbReference>
<evidence type="ECO:0000313" key="3">
    <source>
        <dbReference type="Proteomes" id="UP000291117"/>
    </source>
</evidence>
<protein>
    <submittedName>
        <fullName evidence="2">Uncharacterized protein</fullName>
    </submittedName>
</protein>
<dbReference type="AlphaFoldDB" id="A0A4R0N3L8"/>
<dbReference type="RefSeq" id="WP_131610447.1">
    <property type="nucleotide sequence ID" value="NZ_SJSM01000012.1"/>
</dbReference>
<sequence length="69" mass="7902">MDCLFISKAFYFNLTDHPMEKKGKKPQNSDPERAARISNSAGQPAQKTTEEQEKPKQQNALSRPHILFK</sequence>
<reference evidence="2 3" key="1">
    <citation type="submission" date="2019-02" db="EMBL/GenBank/DDBJ databases">
        <title>Pedobacter sp. RP-3-8 sp. nov., isolated from Arctic soil.</title>
        <authorList>
            <person name="Dahal R.H."/>
        </authorList>
    </citation>
    <scope>NUCLEOTIDE SEQUENCE [LARGE SCALE GENOMIC DNA]</scope>
    <source>
        <strain evidence="2 3">RP-3-8</strain>
    </source>
</reference>
<feature type="compositionally biased region" description="Polar residues" evidence="1">
    <location>
        <begin position="37"/>
        <end position="47"/>
    </location>
</feature>
<proteinExistence type="predicted"/>
<feature type="region of interest" description="Disordered" evidence="1">
    <location>
        <begin position="16"/>
        <end position="69"/>
    </location>
</feature>
<dbReference type="OrthoDB" id="9952444at2"/>
<gene>
    <name evidence="2" type="ORF">EZ444_17535</name>
</gene>